<accession>A0ABP7NYR7</accession>
<keyword evidence="2" id="KW-1185">Reference proteome</keyword>
<comment type="caution">
    <text evidence="1">The sequence shown here is derived from an EMBL/GenBank/DDBJ whole genome shotgun (WGS) entry which is preliminary data.</text>
</comment>
<evidence type="ECO:0008006" key="3">
    <source>
        <dbReference type="Google" id="ProtNLM"/>
    </source>
</evidence>
<organism evidence="1 2">
    <name type="scientific">Pedobacter ginsengiterrae</name>
    <dbReference type="NCBI Taxonomy" id="871696"/>
    <lineage>
        <taxon>Bacteria</taxon>
        <taxon>Pseudomonadati</taxon>
        <taxon>Bacteroidota</taxon>
        <taxon>Sphingobacteriia</taxon>
        <taxon>Sphingobacteriales</taxon>
        <taxon>Sphingobacteriaceae</taxon>
        <taxon>Pedobacter</taxon>
    </lineage>
</organism>
<dbReference type="Proteomes" id="UP001501081">
    <property type="component" value="Unassembled WGS sequence"/>
</dbReference>
<protein>
    <recommendedName>
        <fullName evidence="3">DUF2490 domain-containing protein</fullName>
    </recommendedName>
</protein>
<dbReference type="Pfam" id="PF10677">
    <property type="entry name" value="DUF2490"/>
    <property type="match status" value="1"/>
</dbReference>
<dbReference type="RefSeq" id="WP_344765227.1">
    <property type="nucleotide sequence ID" value="NZ_BAABAK010000003.1"/>
</dbReference>
<sequence>MAIKNLILTIAFSLFLITALKAQRRESTGWLFLSTTKKISEKYDFLSDVQVRSADGFEYVNTLLLRGALSYNFSSKHSAALGYAYKADWTYDKDIFSYSPEHRMYEQYLFNSELGKVEINARFRLEQRFVRKKEMVNFSQRARAFLSAQIPLMAHPGFSKGIYAKIQNEVFLNVHNREKVNNSIFDQNRSSIGIGFRFSKSLDMDFGYLYWYQKEVEMDTRTNVFQLMLTSKF</sequence>
<reference evidence="2" key="1">
    <citation type="journal article" date="2019" name="Int. J. Syst. Evol. Microbiol.">
        <title>The Global Catalogue of Microorganisms (GCM) 10K type strain sequencing project: providing services to taxonomists for standard genome sequencing and annotation.</title>
        <authorList>
            <consortium name="The Broad Institute Genomics Platform"/>
            <consortium name="The Broad Institute Genome Sequencing Center for Infectious Disease"/>
            <person name="Wu L."/>
            <person name="Ma J."/>
        </authorList>
    </citation>
    <scope>NUCLEOTIDE SEQUENCE [LARGE SCALE GENOMIC DNA]</scope>
    <source>
        <strain evidence="2">JCM 17338</strain>
    </source>
</reference>
<name>A0ABP7NYR7_9SPHI</name>
<dbReference type="InterPro" id="IPR019619">
    <property type="entry name" value="DUF2490"/>
</dbReference>
<gene>
    <name evidence="1" type="ORF">GCM10022246_08440</name>
</gene>
<dbReference type="EMBL" id="BAABAK010000003">
    <property type="protein sequence ID" value="GAA3956839.1"/>
    <property type="molecule type" value="Genomic_DNA"/>
</dbReference>
<evidence type="ECO:0000313" key="1">
    <source>
        <dbReference type="EMBL" id="GAA3956839.1"/>
    </source>
</evidence>
<evidence type="ECO:0000313" key="2">
    <source>
        <dbReference type="Proteomes" id="UP001501081"/>
    </source>
</evidence>
<proteinExistence type="predicted"/>